<dbReference type="Proteomes" id="UP000650424">
    <property type="component" value="Unassembled WGS sequence"/>
</dbReference>
<organism evidence="2 3">
    <name type="scientific">Undibacterium hunanense</name>
    <dbReference type="NCBI Taxonomy" id="2762292"/>
    <lineage>
        <taxon>Bacteria</taxon>
        <taxon>Pseudomonadati</taxon>
        <taxon>Pseudomonadota</taxon>
        <taxon>Betaproteobacteria</taxon>
        <taxon>Burkholderiales</taxon>
        <taxon>Oxalobacteraceae</taxon>
        <taxon>Undibacterium</taxon>
    </lineage>
</organism>
<feature type="transmembrane region" description="Helical" evidence="1">
    <location>
        <begin position="6"/>
        <end position="27"/>
    </location>
</feature>
<evidence type="ECO:0000313" key="2">
    <source>
        <dbReference type="EMBL" id="MBC3916852.1"/>
    </source>
</evidence>
<comment type="caution">
    <text evidence="2">The sequence shown here is derived from an EMBL/GenBank/DDBJ whole genome shotgun (WGS) entry which is preliminary data.</text>
</comment>
<dbReference type="RefSeq" id="WP_186946083.1">
    <property type="nucleotide sequence ID" value="NZ_JACOGF010000002.1"/>
</dbReference>
<reference evidence="2 3" key="1">
    <citation type="submission" date="2020-08" db="EMBL/GenBank/DDBJ databases">
        <title>Novel species isolated from subtropical streams in China.</title>
        <authorList>
            <person name="Lu H."/>
        </authorList>
    </citation>
    <scope>NUCLEOTIDE SEQUENCE [LARGE SCALE GENOMIC DNA]</scope>
    <source>
        <strain evidence="2 3">CY18W</strain>
    </source>
</reference>
<keyword evidence="1" id="KW-1133">Transmembrane helix</keyword>
<gene>
    <name evidence="2" type="ORF">H8L32_05135</name>
</gene>
<evidence type="ECO:0000256" key="1">
    <source>
        <dbReference type="SAM" id="Phobius"/>
    </source>
</evidence>
<keyword evidence="1" id="KW-0812">Transmembrane</keyword>
<keyword evidence="1" id="KW-0472">Membrane</keyword>
<name>A0ABR6ZLU0_9BURK</name>
<proteinExistence type="predicted"/>
<keyword evidence="3" id="KW-1185">Reference proteome</keyword>
<dbReference type="EMBL" id="JACOGF010000002">
    <property type="protein sequence ID" value="MBC3916852.1"/>
    <property type="molecule type" value="Genomic_DNA"/>
</dbReference>
<accession>A0ABR6ZLU0</accession>
<sequence length="203" mass="22661">MLPTEMLWILSNVLLFILFILLSRMTLKARLARKIAMRLLMDDVYYHETRSALIQKNVERAPHYLGRTRISTGTVAMCLPTHDPQAAWAAAIHTSTRIRLRSQPEPAPSIMEKPYLWATTWASKDKAWSTTIGLVKDEEKVTRPAQPVANHVTSPVTNAATNAATNHLTNQSTRRVAKKPARPGKSAVDLLNLGLMRQAVACD</sequence>
<evidence type="ECO:0000313" key="3">
    <source>
        <dbReference type="Proteomes" id="UP000650424"/>
    </source>
</evidence>
<protein>
    <submittedName>
        <fullName evidence="2">Uncharacterized protein</fullName>
    </submittedName>
</protein>